<name>A0ACB7UYI4_DIOAL</name>
<gene>
    <name evidence="1" type="ORF">IHE45_13G061300</name>
</gene>
<protein>
    <submittedName>
        <fullName evidence="1">Uncharacterized protein</fullName>
    </submittedName>
</protein>
<accession>A0ACB7UYI4</accession>
<evidence type="ECO:0000313" key="2">
    <source>
        <dbReference type="Proteomes" id="UP000827976"/>
    </source>
</evidence>
<sequence>MDDDADDNFDDQADLATFEPTSTASSLAEYSTSDLDLVVGVLAKLRVGSDPTRCSCWYLYSVLGPQCPKRNFQERPEQQAWHRNLP</sequence>
<dbReference type="Proteomes" id="UP000827976">
    <property type="component" value="Chromosome 13"/>
</dbReference>
<evidence type="ECO:0000313" key="1">
    <source>
        <dbReference type="EMBL" id="KAH7665872.1"/>
    </source>
</evidence>
<dbReference type="EMBL" id="CM037023">
    <property type="protein sequence ID" value="KAH7665872.1"/>
    <property type="molecule type" value="Genomic_DNA"/>
</dbReference>
<reference evidence="2" key="1">
    <citation type="journal article" date="2022" name="Nat. Commun.">
        <title>Chromosome evolution and the genetic basis of agronomically important traits in greater yam.</title>
        <authorList>
            <person name="Bredeson J.V."/>
            <person name="Lyons J.B."/>
            <person name="Oniyinde I.O."/>
            <person name="Okereke N.R."/>
            <person name="Kolade O."/>
            <person name="Nnabue I."/>
            <person name="Nwadili C.O."/>
            <person name="Hribova E."/>
            <person name="Parker M."/>
            <person name="Nwogha J."/>
            <person name="Shu S."/>
            <person name="Carlson J."/>
            <person name="Kariba R."/>
            <person name="Muthemba S."/>
            <person name="Knop K."/>
            <person name="Barton G.J."/>
            <person name="Sherwood A.V."/>
            <person name="Lopez-Montes A."/>
            <person name="Asiedu R."/>
            <person name="Jamnadass R."/>
            <person name="Muchugi A."/>
            <person name="Goodstein D."/>
            <person name="Egesi C.N."/>
            <person name="Featherston J."/>
            <person name="Asfaw A."/>
            <person name="Simpson G.G."/>
            <person name="Dolezel J."/>
            <person name="Hendre P.S."/>
            <person name="Van Deynze A."/>
            <person name="Kumar P.L."/>
            <person name="Obidiegwu J.E."/>
            <person name="Bhattacharjee R."/>
            <person name="Rokhsar D.S."/>
        </authorList>
    </citation>
    <scope>NUCLEOTIDE SEQUENCE [LARGE SCALE GENOMIC DNA]</scope>
    <source>
        <strain evidence="2">cv. TDa95/00328</strain>
    </source>
</reference>
<comment type="caution">
    <text evidence="1">The sequence shown here is derived from an EMBL/GenBank/DDBJ whole genome shotgun (WGS) entry which is preliminary data.</text>
</comment>
<organism evidence="1 2">
    <name type="scientific">Dioscorea alata</name>
    <name type="common">Purple yam</name>
    <dbReference type="NCBI Taxonomy" id="55571"/>
    <lineage>
        <taxon>Eukaryota</taxon>
        <taxon>Viridiplantae</taxon>
        <taxon>Streptophyta</taxon>
        <taxon>Embryophyta</taxon>
        <taxon>Tracheophyta</taxon>
        <taxon>Spermatophyta</taxon>
        <taxon>Magnoliopsida</taxon>
        <taxon>Liliopsida</taxon>
        <taxon>Dioscoreales</taxon>
        <taxon>Dioscoreaceae</taxon>
        <taxon>Dioscorea</taxon>
    </lineage>
</organism>
<proteinExistence type="predicted"/>
<keyword evidence="2" id="KW-1185">Reference proteome</keyword>